<name>A0A1R3IPN7_COCAP</name>
<dbReference type="AlphaFoldDB" id="A0A1R3IPN7"/>
<dbReference type="GO" id="GO:0003676">
    <property type="term" value="F:nucleic acid binding"/>
    <property type="evidence" value="ECO:0007669"/>
    <property type="project" value="InterPro"/>
</dbReference>
<dbReference type="Gramene" id="OMO84534">
    <property type="protein sequence ID" value="OMO84534"/>
    <property type="gene ID" value="CCACVL1_10776"/>
</dbReference>
<accession>A0A1R3IPN7</accession>
<dbReference type="Proteomes" id="UP000188268">
    <property type="component" value="Unassembled WGS sequence"/>
</dbReference>
<comment type="caution">
    <text evidence="1">The sequence shown here is derived from an EMBL/GenBank/DDBJ whole genome shotgun (WGS) entry which is preliminary data.</text>
</comment>
<dbReference type="InterPro" id="IPR036397">
    <property type="entry name" value="RNaseH_sf"/>
</dbReference>
<sequence>MDIMETMDAKKKNNDDRANLLEEYMNSVAEFANIGARFNLSTKADIEAFNLFAMEHRLRYHPSGTIDPDLKEEEIVHLRKLGKCFGLKIRNAVDRSELAADVLHEPRLCGFGLRKLASKVLLVPFEARSSSLRTIDWIMAVNPADDRIECTNN</sequence>
<evidence type="ECO:0000313" key="2">
    <source>
        <dbReference type="Proteomes" id="UP000188268"/>
    </source>
</evidence>
<dbReference type="OrthoDB" id="446462at2759"/>
<organism evidence="1 2">
    <name type="scientific">Corchorus capsularis</name>
    <name type="common">Jute</name>
    <dbReference type="NCBI Taxonomy" id="210143"/>
    <lineage>
        <taxon>Eukaryota</taxon>
        <taxon>Viridiplantae</taxon>
        <taxon>Streptophyta</taxon>
        <taxon>Embryophyta</taxon>
        <taxon>Tracheophyta</taxon>
        <taxon>Spermatophyta</taxon>
        <taxon>Magnoliopsida</taxon>
        <taxon>eudicotyledons</taxon>
        <taxon>Gunneridae</taxon>
        <taxon>Pentapetalae</taxon>
        <taxon>rosids</taxon>
        <taxon>malvids</taxon>
        <taxon>Malvales</taxon>
        <taxon>Malvaceae</taxon>
        <taxon>Grewioideae</taxon>
        <taxon>Apeibeae</taxon>
        <taxon>Corchorus</taxon>
    </lineage>
</organism>
<protein>
    <submittedName>
        <fullName evidence="1">Putative glycogenin</fullName>
    </submittedName>
</protein>
<gene>
    <name evidence="1" type="ORF">CCACVL1_10776</name>
</gene>
<dbReference type="EMBL" id="AWWV01009719">
    <property type="protein sequence ID" value="OMO84534.1"/>
    <property type="molecule type" value="Genomic_DNA"/>
</dbReference>
<evidence type="ECO:0000313" key="1">
    <source>
        <dbReference type="EMBL" id="OMO84534.1"/>
    </source>
</evidence>
<proteinExistence type="predicted"/>
<dbReference type="Gene3D" id="3.30.420.10">
    <property type="entry name" value="Ribonuclease H-like superfamily/Ribonuclease H"/>
    <property type="match status" value="1"/>
</dbReference>
<keyword evidence="2" id="KW-1185">Reference proteome</keyword>
<reference evidence="1 2" key="1">
    <citation type="submission" date="2013-09" db="EMBL/GenBank/DDBJ databases">
        <title>Corchorus capsularis genome sequencing.</title>
        <authorList>
            <person name="Alam M."/>
            <person name="Haque M.S."/>
            <person name="Islam M.S."/>
            <person name="Emdad E.M."/>
            <person name="Islam M.M."/>
            <person name="Ahmed B."/>
            <person name="Halim A."/>
            <person name="Hossen Q.M.M."/>
            <person name="Hossain M.Z."/>
            <person name="Ahmed R."/>
            <person name="Khan M.M."/>
            <person name="Islam R."/>
            <person name="Rashid M.M."/>
            <person name="Khan S.A."/>
            <person name="Rahman M.S."/>
            <person name="Alam M."/>
        </authorList>
    </citation>
    <scope>NUCLEOTIDE SEQUENCE [LARGE SCALE GENOMIC DNA]</scope>
    <source>
        <strain evidence="2">cv. CVL-1</strain>
        <tissue evidence="1">Whole seedling</tissue>
    </source>
</reference>